<dbReference type="Pfam" id="PF02878">
    <property type="entry name" value="PGM_PMM_I"/>
    <property type="match status" value="1"/>
</dbReference>
<dbReference type="Pfam" id="PF02879">
    <property type="entry name" value="PGM_PMM_II"/>
    <property type="match status" value="1"/>
</dbReference>
<accession>A0A7T0LL42</accession>
<evidence type="ECO:0000256" key="3">
    <source>
        <dbReference type="ARBA" id="ARBA00022553"/>
    </source>
</evidence>
<dbReference type="Pfam" id="PF00408">
    <property type="entry name" value="PGM_PMM_IV"/>
    <property type="match status" value="1"/>
</dbReference>
<dbReference type="InterPro" id="IPR036900">
    <property type="entry name" value="A-D-PHexomutase_C_sf"/>
</dbReference>
<dbReference type="InterPro" id="IPR005845">
    <property type="entry name" value="A-D-PHexomutase_a/b/a-II"/>
</dbReference>
<evidence type="ECO:0000313" key="12">
    <source>
        <dbReference type="EMBL" id="QPL05761.1"/>
    </source>
</evidence>
<evidence type="ECO:0000256" key="6">
    <source>
        <dbReference type="ARBA" id="ARBA00023235"/>
    </source>
</evidence>
<dbReference type="InterPro" id="IPR005841">
    <property type="entry name" value="Alpha-D-phosphohexomutase_SF"/>
</dbReference>
<name>A0A7T0LL42_9ACTO</name>
<evidence type="ECO:0000256" key="4">
    <source>
        <dbReference type="ARBA" id="ARBA00022723"/>
    </source>
</evidence>
<dbReference type="CDD" id="cd05800">
    <property type="entry name" value="PGM_like2"/>
    <property type="match status" value="1"/>
</dbReference>
<comment type="similarity">
    <text evidence="2 7">Belongs to the phosphohexose mutase family.</text>
</comment>
<dbReference type="PROSITE" id="PS00710">
    <property type="entry name" value="PGM_PMM"/>
    <property type="match status" value="1"/>
</dbReference>
<feature type="domain" description="Alpha-D-phosphohexomutase alpha/beta/alpha" evidence="10">
    <location>
        <begin position="168"/>
        <end position="267"/>
    </location>
</feature>
<keyword evidence="4 7" id="KW-0479">Metal-binding</keyword>
<feature type="domain" description="Alpha-D-phosphohexomutase alpha/beta/alpha" evidence="11">
    <location>
        <begin position="272"/>
        <end position="383"/>
    </location>
</feature>
<dbReference type="SUPFAM" id="SSF55957">
    <property type="entry name" value="Phosphoglucomutase, C-terminal domain"/>
    <property type="match status" value="1"/>
</dbReference>
<feature type="domain" description="Alpha-D-phosphohexomutase C-terminal" evidence="8">
    <location>
        <begin position="430"/>
        <end position="473"/>
    </location>
</feature>
<organism evidence="12 13">
    <name type="scientific">Actinomyces respiraculi</name>
    <dbReference type="NCBI Taxonomy" id="2744574"/>
    <lineage>
        <taxon>Bacteria</taxon>
        <taxon>Bacillati</taxon>
        <taxon>Actinomycetota</taxon>
        <taxon>Actinomycetes</taxon>
        <taxon>Actinomycetales</taxon>
        <taxon>Actinomycetaceae</taxon>
        <taxon>Actinomyces</taxon>
    </lineage>
</organism>
<dbReference type="Pfam" id="PF02880">
    <property type="entry name" value="PGM_PMM_III"/>
    <property type="match status" value="1"/>
</dbReference>
<dbReference type="RefSeq" id="WP_166856356.1">
    <property type="nucleotide sequence ID" value="NZ_CP063989.1"/>
</dbReference>
<sequence>MIKFGTGGWRAIIGDEFTKANVRLLVQGLADRINEEAAFRPDGRPGRVVIGYDRRFLSDTAAWWAVEVLVANGVPVTIIDRPSPTPTTMWTVRNLDAAYGIAVTASHNPALYNGIKIFLPGGRDADVDVTDELTAHVATLTDADVRSVEPHVARTSELVTIQKSLNWYLDAIIDKLDIDTIRHAHMRIVLDPMFGVSETSLQTILLTARCQVSVIHDRHDPLFGGRMPSPTEGTVTALRHAVLESGADLGIATDGDADRLGIIDDKGHYLTPNQVLVLLYDYLLTRKGWSGPAVRNMSTTHLLDRVAQAHGQVCYEVPVGFKWISAKMAETDAVIGGESSGGLTVRGHIAGKDGVYAGSLLVEAVAASGTKLSELYADLVERYGELVMVEGAYGFTAERRSDLTSRIFEAHDLPDFAALGQETEKITWDDGCKVYFTNGGWTTIRFSGTEPLLRVFCEMPTHDEARAVADTIATYYALD</sequence>
<proteinExistence type="inferred from homology"/>
<keyword evidence="6" id="KW-0413">Isomerase</keyword>
<reference evidence="12 13" key="1">
    <citation type="submission" date="2020-11" db="EMBL/GenBank/DDBJ databases">
        <title>Actinomyces sp. ZJ750.</title>
        <authorList>
            <person name="Zhou J."/>
        </authorList>
    </citation>
    <scope>NUCLEOTIDE SEQUENCE [LARGE SCALE GENOMIC DNA]</scope>
    <source>
        <strain evidence="12 13">ZJ750</strain>
    </source>
</reference>
<dbReference type="GO" id="GO:0000287">
    <property type="term" value="F:magnesium ion binding"/>
    <property type="evidence" value="ECO:0007669"/>
    <property type="project" value="InterPro"/>
</dbReference>
<keyword evidence="3" id="KW-0597">Phosphoprotein</keyword>
<evidence type="ECO:0000259" key="11">
    <source>
        <dbReference type="Pfam" id="PF02880"/>
    </source>
</evidence>
<dbReference type="GO" id="GO:0008973">
    <property type="term" value="F:phosphopentomutase activity"/>
    <property type="evidence" value="ECO:0007669"/>
    <property type="project" value="TreeGrafter"/>
</dbReference>
<dbReference type="GO" id="GO:0006166">
    <property type="term" value="P:purine ribonucleoside salvage"/>
    <property type="evidence" value="ECO:0007669"/>
    <property type="project" value="TreeGrafter"/>
</dbReference>
<feature type="domain" description="Alpha-D-phosphohexomutase alpha/beta/alpha" evidence="9">
    <location>
        <begin position="2"/>
        <end position="141"/>
    </location>
</feature>
<dbReference type="PRINTS" id="PR00509">
    <property type="entry name" value="PGMPMM"/>
</dbReference>
<evidence type="ECO:0000256" key="7">
    <source>
        <dbReference type="RuleBase" id="RU004326"/>
    </source>
</evidence>
<dbReference type="SUPFAM" id="SSF53738">
    <property type="entry name" value="Phosphoglucomutase, first 3 domains"/>
    <property type="match status" value="2"/>
</dbReference>
<dbReference type="EMBL" id="CP063989">
    <property type="protein sequence ID" value="QPL05761.1"/>
    <property type="molecule type" value="Genomic_DNA"/>
</dbReference>
<dbReference type="GO" id="GO:0005975">
    <property type="term" value="P:carbohydrate metabolic process"/>
    <property type="evidence" value="ECO:0007669"/>
    <property type="project" value="InterPro"/>
</dbReference>
<dbReference type="KEGG" id="arep:ID810_01885"/>
<dbReference type="InterPro" id="IPR016055">
    <property type="entry name" value="A-D-PHexomutase_a/b/a-I/II/III"/>
</dbReference>
<keyword evidence="13" id="KW-1185">Reference proteome</keyword>
<evidence type="ECO:0000259" key="10">
    <source>
        <dbReference type="Pfam" id="PF02879"/>
    </source>
</evidence>
<gene>
    <name evidence="12" type="ORF">ID810_01885</name>
</gene>
<evidence type="ECO:0000256" key="1">
    <source>
        <dbReference type="ARBA" id="ARBA00001946"/>
    </source>
</evidence>
<protein>
    <submittedName>
        <fullName evidence="12">Phosphoglucomutase/phosphomannomutase family protein</fullName>
    </submittedName>
</protein>
<keyword evidence="5 7" id="KW-0460">Magnesium</keyword>
<dbReference type="AlphaFoldDB" id="A0A7T0LL42"/>
<dbReference type="InterPro" id="IPR016066">
    <property type="entry name" value="A-D-PHexomutase_CS"/>
</dbReference>
<dbReference type="InterPro" id="IPR005844">
    <property type="entry name" value="A-D-PHexomutase_a/b/a-I"/>
</dbReference>
<dbReference type="Gene3D" id="3.40.120.10">
    <property type="entry name" value="Alpha-D-Glucose-1,6-Bisphosphate, subunit A, domain 3"/>
    <property type="match status" value="3"/>
</dbReference>
<dbReference type="PANTHER" id="PTHR45745:SF1">
    <property type="entry name" value="PHOSPHOGLUCOMUTASE 2B-RELATED"/>
    <property type="match status" value="1"/>
</dbReference>
<comment type="cofactor">
    <cofactor evidence="1">
        <name>Mg(2+)</name>
        <dbReference type="ChEBI" id="CHEBI:18420"/>
    </cofactor>
</comment>
<dbReference type="Gene3D" id="3.30.310.50">
    <property type="entry name" value="Alpha-D-phosphohexomutase, C-terminal domain"/>
    <property type="match status" value="1"/>
</dbReference>
<dbReference type="Proteomes" id="UP000594637">
    <property type="component" value="Chromosome"/>
</dbReference>
<dbReference type="InterPro" id="IPR005843">
    <property type="entry name" value="A-D-PHexomutase_C"/>
</dbReference>
<evidence type="ECO:0000313" key="13">
    <source>
        <dbReference type="Proteomes" id="UP000594637"/>
    </source>
</evidence>
<evidence type="ECO:0000259" key="9">
    <source>
        <dbReference type="Pfam" id="PF02878"/>
    </source>
</evidence>
<evidence type="ECO:0000256" key="5">
    <source>
        <dbReference type="ARBA" id="ARBA00022842"/>
    </source>
</evidence>
<dbReference type="InterPro" id="IPR005846">
    <property type="entry name" value="A-D-PHexomutase_a/b/a-III"/>
</dbReference>
<evidence type="ECO:0000259" key="8">
    <source>
        <dbReference type="Pfam" id="PF00408"/>
    </source>
</evidence>
<dbReference type="PANTHER" id="PTHR45745">
    <property type="entry name" value="PHOSPHOMANNOMUTASE 45A"/>
    <property type="match status" value="1"/>
</dbReference>
<evidence type="ECO:0000256" key="2">
    <source>
        <dbReference type="ARBA" id="ARBA00010231"/>
    </source>
</evidence>